<dbReference type="GO" id="GO:0046983">
    <property type="term" value="F:protein dimerization activity"/>
    <property type="evidence" value="ECO:0007669"/>
    <property type="project" value="InterPro"/>
</dbReference>
<dbReference type="PANTHER" id="PTHR12081">
    <property type="entry name" value="TRANSCRIPTION FACTOR E2F"/>
    <property type="match status" value="1"/>
</dbReference>
<keyword evidence="7" id="KW-0175">Coiled coil</keyword>
<dbReference type="EMBL" id="WRXP01001860">
    <property type="protein sequence ID" value="KAF1002032.1"/>
    <property type="molecule type" value="Genomic_DNA"/>
</dbReference>
<reference evidence="9" key="1">
    <citation type="submission" date="2020-01" db="EMBL/GenBank/DDBJ databases">
        <title>The Celery Genome Sequence Reveals Sequential Paleo-tetraploidization, Resistance Gene Elimination, Karyotype Evolution, and Functional Innovation in Apiales.</title>
        <authorList>
            <person name="Song X."/>
        </authorList>
    </citation>
    <scope>NUCLEOTIDE SEQUENCE</scope>
    <source>
        <tissue evidence="9">Leaf</tissue>
    </source>
</reference>
<dbReference type="InterPro" id="IPR003316">
    <property type="entry name" value="E2F_WHTH_DNA-bd_dom"/>
</dbReference>
<evidence type="ECO:0000256" key="6">
    <source>
        <dbReference type="RuleBase" id="RU003796"/>
    </source>
</evidence>
<evidence type="ECO:0000256" key="2">
    <source>
        <dbReference type="ARBA" id="ARBA00023015"/>
    </source>
</evidence>
<proteinExistence type="inferred from homology"/>
<protein>
    <recommendedName>
        <fullName evidence="8">E2F/DP family winged-helix DNA-binding domain-containing protein</fullName>
    </recommendedName>
</protein>
<keyword evidence="2 6" id="KW-0805">Transcription regulation</keyword>
<evidence type="ECO:0000256" key="1">
    <source>
        <dbReference type="ARBA" id="ARBA00010940"/>
    </source>
</evidence>
<keyword evidence="3 6" id="KW-0238">DNA-binding</keyword>
<evidence type="ECO:0000313" key="9">
    <source>
        <dbReference type="EMBL" id="KAF1002032.1"/>
    </source>
</evidence>
<dbReference type="GO" id="GO:0000981">
    <property type="term" value="F:DNA-binding transcription factor activity, RNA polymerase II-specific"/>
    <property type="evidence" value="ECO:0007669"/>
    <property type="project" value="TreeGrafter"/>
</dbReference>
<dbReference type="FunFam" id="1.10.10.10:FF:000008">
    <property type="entry name" value="E2F transcription factor 1"/>
    <property type="match status" value="1"/>
</dbReference>
<dbReference type="InterPro" id="IPR037241">
    <property type="entry name" value="E2F-DP_heterodim"/>
</dbReference>
<sequence>MHSEQPANIVGKDKGKSNEIETINGNSNKHTAGVEHSTHGKVIRKPKVSINVKSEPQESYAEHAENINIATACRYDSSLGLLTKKFISLIHEARDGTLDLNKTADVLEVRKRRIYDITNVLEGIGLIEKTAKNHIRWKEFDTKTRESEFQAAQLMAEIESLYAEDNRVEDRIRKAKERLNDLKCDQSSQKYLFVTEKDIMSLPQLKNQTVMVIKAPHASYVEVPDPDEGAFARKEYRLLVRSTTGPINLYLLSKHEGGCEDDAMDMKSFNASVRNGGRCQNVNNFHSEKSNLYKLHKIVPSDSNIDDDYWLRSDDSVTASDMWGTSHT</sequence>
<evidence type="ECO:0000256" key="4">
    <source>
        <dbReference type="ARBA" id="ARBA00023163"/>
    </source>
</evidence>
<organism evidence="9 10">
    <name type="scientific">Apium graveolens</name>
    <name type="common">Celery</name>
    <dbReference type="NCBI Taxonomy" id="4045"/>
    <lineage>
        <taxon>Eukaryota</taxon>
        <taxon>Viridiplantae</taxon>
        <taxon>Streptophyta</taxon>
        <taxon>Embryophyta</taxon>
        <taxon>Tracheophyta</taxon>
        <taxon>Spermatophyta</taxon>
        <taxon>Magnoliopsida</taxon>
        <taxon>eudicotyledons</taxon>
        <taxon>Gunneridae</taxon>
        <taxon>Pentapetalae</taxon>
        <taxon>asterids</taxon>
        <taxon>campanulids</taxon>
        <taxon>Apiales</taxon>
        <taxon>Apiaceae</taxon>
        <taxon>Apioideae</taxon>
        <taxon>apioid superclade</taxon>
        <taxon>Apieae</taxon>
        <taxon>Apium</taxon>
    </lineage>
</organism>
<keyword evidence="6" id="KW-0539">Nucleus</keyword>
<dbReference type="InterPro" id="IPR036390">
    <property type="entry name" value="WH_DNA-bd_sf"/>
</dbReference>
<evidence type="ECO:0000256" key="5">
    <source>
        <dbReference type="ARBA" id="ARBA00023306"/>
    </source>
</evidence>
<dbReference type="PANTHER" id="PTHR12081:SF51">
    <property type="entry name" value="TRANSCRIPTION FACTOR E2FC"/>
    <property type="match status" value="1"/>
</dbReference>
<keyword evidence="4 6" id="KW-0804">Transcription</keyword>
<feature type="coiled-coil region" evidence="7">
    <location>
        <begin position="151"/>
        <end position="185"/>
    </location>
</feature>
<evidence type="ECO:0000256" key="3">
    <source>
        <dbReference type="ARBA" id="ARBA00023125"/>
    </source>
</evidence>
<dbReference type="Gene3D" id="6.10.250.540">
    <property type="match status" value="1"/>
</dbReference>
<comment type="subcellular location">
    <subcellularLocation>
        <location evidence="6">Nucleus</location>
    </subcellularLocation>
</comment>
<dbReference type="InterPro" id="IPR015633">
    <property type="entry name" value="E2F"/>
</dbReference>
<evidence type="ECO:0000313" key="10">
    <source>
        <dbReference type="Proteomes" id="UP000593563"/>
    </source>
</evidence>
<dbReference type="SMART" id="SM01372">
    <property type="entry name" value="E2F_TDP"/>
    <property type="match status" value="1"/>
</dbReference>
<dbReference type="InterPro" id="IPR032198">
    <property type="entry name" value="E2F_CC-MB"/>
</dbReference>
<keyword evidence="10" id="KW-1185">Reference proteome</keyword>
<dbReference type="Pfam" id="PF16421">
    <property type="entry name" value="E2F_CC-MB"/>
    <property type="match status" value="1"/>
</dbReference>
<dbReference type="GO" id="GO:0000978">
    <property type="term" value="F:RNA polymerase II cis-regulatory region sequence-specific DNA binding"/>
    <property type="evidence" value="ECO:0007669"/>
    <property type="project" value="InterPro"/>
</dbReference>
<dbReference type="AlphaFoldDB" id="A0A6L5BBL0"/>
<evidence type="ECO:0000259" key="8">
    <source>
        <dbReference type="SMART" id="SM01372"/>
    </source>
</evidence>
<feature type="domain" description="E2F/DP family winged-helix DNA-binding" evidence="8">
    <location>
        <begin position="74"/>
        <end position="139"/>
    </location>
</feature>
<accession>A0A6L5BBL0</accession>
<gene>
    <name evidence="9" type="ORF">AG4045_009522</name>
</gene>
<evidence type="ECO:0000256" key="7">
    <source>
        <dbReference type="SAM" id="Coils"/>
    </source>
</evidence>
<name>A0A6L5BBL0_APIGR</name>
<comment type="similarity">
    <text evidence="1 6">Belongs to the E2F/DP family.</text>
</comment>
<dbReference type="InterPro" id="IPR036388">
    <property type="entry name" value="WH-like_DNA-bd_sf"/>
</dbReference>
<dbReference type="Gene3D" id="1.10.10.10">
    <property type="entry name" value="Winged helix-like DNA-binding domain superfamily/Winged helix DNA-binding domain"/>
    <property type="match status" value="1"/>
</dbReference>
<keyword evidence="5" id="KW-0131">Cell cycle</keyword>
<dbReference type="CDD" id="cd14660">
    <property type="entry name" value="E2F_DD"/>
    <property type="match status" value="1"/>
</dbReference>
<dbReference type="Pfam" id="PF02319">
    <property type="entry name" value="WHD_E2F_TDP"/>
    <property type="match status" value="1"/>
</dbReference>
<dbReference type="Proteomes" id="UP000593563">
    <property type="component" value="Unassembled WGS sequence"/>
</dbReference>
<dbReference type="GO" id="GO:0090575">
    <property type="term" value="C:RNA polymerase II transcription regulator complex"/>
    <property type="evidence" value="ECO:0007669"/>
    <property type="project" value="TreeGrafter"/>
</dbReference>
<dbReference type="SUPFAM" id="SSF46785">
    <property type="entry name" value="Winged helix' DNA-binding domain"/>
    <property type="match status" value="1"/>
</dbReference>
<comment type="caution">
    <text evidence="9">The sequence shown here is derived from an EMBL/GenBank/DDBJ whole genome shotgun (WGS) entry which is preliminary data.</text>
</comment>
<dbReference type="SUPFAM" id="SSF144074">
    <property type="entry name" value="E2F-DP heterodimerization region"/>
    <property type="match status" value="1"/>
</dbReference>